<feature type="compositionally biased region" description="Low complexity" evidence="1">
    <location>
        <begin position="41"/>
        <end position="52"/>
    </location>
</feature>
<gene>
    <name evidence="2" type="ORF">GCM10007147_10400</name>
</gene>
<dbReference type="EMBL" id="BMXL01000003">
    <property type="protein sequence ID" value="GHD19302.1"/>
    <property type="molecule type" value="Genomic_DNA"/>
</dbReference>
<accession>A0A919CFU1</accession>
<feature type="region of interest" description="Disordered" evidence="1">
    <location>
        <begin position="31"/>
        <end position="52"/>
    </location>
</feature>
<evidence type="ECO:0000313" key="2">
    <source>
        <dbReference type="EMBL" id="GHD19302.1"/>
    </source>
</evidence>
<organism evidence="2 3">
    <name type="scientific">Nocardiopsis kunsanensis</name>
    <dbReference type="NCBI Taxonomy" id="141693"/>
    <lineage>
        <taxon>Bacteria</taxon>
        <taxon>Bacillati</taxon>
        <taxon>Actinomycetota</taxon>
        <taxon>Actinomycetes</taxon>
        <taxon>Streptosporangiales</taxon>
        <taxon>Nocardiopsidaceae</taxon>
        <taxon>Nocardiopsis</taxon>
    </lineage>
</organism>
<name>A0A919CFU1_9ACTN</name>
<reference evidence="2 3" key="1">
    <citation type="journal article" date="2014" name="Int. J. Syst. Evol. Microbiol.">
        <title>Complete genome sequence of Corynebacterium casei LMG S-19264T (=DSM 44701T), isolated from a smear-ripened cheese.</title>
        <authorList>
            <consortium name="US DOE Joint Genome Institute (JGI-PGF)"/>
            <person name="Walter F."/>
            <person name="Albersmeier A."/>
            <person name="Kalinowski J."/>
            <person name="Ruckert C."/>
        </authorList>
    </citation>
    <scope>NUCLEOTIDE SEQUENCE [LARGE SCALE GENOMIC DNA]</scope>
    <source>
        <strain evidence="2 3">KCTC 19473</strain>
    </source>
</reference>
<keyword evidence="3" id="KW-1185">Reference proteome</keyword>
<evidence type="ECO:0000313" key="3">
    <source>
        <dbReference type="Proteomes" id="UP000654947"/>
    </source>
</evidence>
<protein>
    <submittedName>
        <fullName evidence="2">Uncharacterized protein</fullName>
    </submittedName>
</protein>
<sequence>MLTGDGPLHDPMTGLDTGEQYNYVFDGSSQALGHIPVADPSSTTGSATTTRR</sequence>
<proteinExistence type="predicted"/>
<dbReference type="Proteomes" id="UP000654947">
    <property type="component" value="Unassembled WGS sequence"/>
</dbReference>
<comment type="caution">
    <text evidence="2">The sequence shown here is derived from an EMBL/GenBank/DDBJ whole genome shotgun (WGS) entry which is preliminary data.</text>
</comment>
<evidence type="ECO:0000256" key="1">
    <source>
        <dbReference type="SAM" id="MobiDB-lite"/>
    </source>
</evidence>
<dbReference type="AlphaFoldDB" id="A0A919CFU1"/>